<evidence type="ECO:0000256" key="3">
    <source>
        <dbReference type="ARBA" id="ARBA00022801"/>
    </source>
</evidence>
<dbReference type="Gene3D" id="3.40.1350.10">
    <property type="match status" value="1"/>
</dbReference>
<accession>A0A245ZWH1</accession>
<comment type="caution">
    <text evidence="5">The sequence shown here is derived from an EMBL/GenBank/DDBJ whole genome shotgun (WGS) entry which is preliminary data.</text>
</comment>
<evidence type="ECO:0000256" key="1">
    <source>
        <dbReference type="ARBA" id="ARBA00001946"/>
    </source>
</evidence>
<gene>
    <name evidence="5" type="ORF">SPDO_09890</name>
</gene>
<reference evidence="5 6" key="1">
    <citation type="submission" date="2017-03" db="EMBL/GenBank/DDBJ databases">
        <title>Genome sequence of Sphingomonas dokdonensis DSM 21029.</title>
        <authorList>
            <person name="Poehlein A."/>
            <person name="Wuebbeler J.H."/>
            <person name="Steinbuechel A."/>
            <person name="Daniel R."/>
        </authorList>
    </citation>
    <scope>NUCLEOTIDE SEQUENCE [LARGE SCALE GENOMIC DNA]</scope>
    <source>
        <strain evidence="5 6">DSM 21029</strain>
    </source>
</reference>
<dbReference type="RefSeq" id="WP_143559582.1">
    <property type="nucleotide sequence ID" value="NZ_NBBI01000001.1"/>
</dbReference>
<comment type="cofactor">
    <cofactor evidence="1">
        <name>Mg(2+)</name>
        <dbReference type="ChEBI" id="CHEBI:18420"/>
    </cofactor>
</comment>
<dbReference type="GO" id="GO:0003676">
    <property type="term" value="F:nucleic acid binding"/>
    <property type="evidence" value="ECO:0007669"/>
    <property type="project" value="InterPro"/>
</dbReference>
<dbReference type="OrthoDB" id="7219056at2"/>
<dbReference type="EMBL" id="NBBI01000001">
    <property type="protein sequence ID" value="OWK34098.1"/>
    <property type="molecule type" value="Genomic_DNA"/>
</dbReference>
<dbReference type="Pfam" id="PF08774">
    <property type="entry name" value="VRR_NUC"/>
    <property type="match status" value="1"/>
</dbReference>
<feature type="domain" description="VRR-NUC" evidence="4">
    <location>
        <begin position="28"/>
        <end position="105"/>
    </location>
</feature>
<evidence type="ECO:0000313" key="6">
    <source>
        <dbReference type="Proteomes" id="UP000197290"/>
    </source>
</evidence>
<keyword evidence="2" id="KW-0540">Nuclease</keyword>
<dbReference type="Proteomes" id="UP000197290">
    <property type="component" value="Unassembled WGS sequence"/>
</dbReference>
<proteinExistence type="predicted"/>
<dbReference type="InterPro" id="IPR011856">
    <property type="entry name" value="tRNA_endonuc-like_dom_sf"/>
</dbReference>
<sequence>MKPARFLERPVQRAAIRTVAMLGCYAVHVPNGSHLAGDKIARAKQIAALKADGMSPGFPDLIIIDQRAPRVGVVECKREGVDELDPDQVTWRNECVRIGVPWALLNTIEGPIEILRAWGWR</sequence>
<name>A0A245ZWH1_9SPHN</name>
<dbReference type="GO" id="GO:0004518">
    <property type="term" value="F:nuclease activity"/>
    <property type="evidence" value="ECO:0007669"/>
    <property type="project" value="UniProtKB-KW"/>
</dbReference>
<protein>
    <submittedName>
        <fullName evidence="5">VRR-NUC domain protein</fullName>
    </submittedName>
</protein>
<keyword evidence="3" id="KW-0378">Hydrolase</keyword>
<dbReference type="InterPro" id="IPR014883">
    <property type="entry name" value="VRR_NUC"/>
</dbReference>
<keyword evidence="6" id="KW-1185">Reference proteome</keyword>
<organism evidence="5 6">
    <name type="scientific">Sphingomonas dokdonensis</name>
    <dbReference type="NCBI Taxonomy" id="344880"/>
    <lineage>
        <taxon>Bacteria</taxon>
        <taxon>Pseudomonadati</taxon>
        <taxon>Pseudomonadota</taxon>
        <taxon>Alphaproteobacteria</taxon>
        <taxon>Sphingomonadales</taxon>
        <taxon>Sphingomonadaceae</taxon>
        <taxon>Sphingomonas</taxon>
    </lineage>
</organism>
<evidence type="ECO:0000259" key="4">
    <source>
        <dbReference type="Pfam" id="PF08774"/>
    </source>
</evidence>
<evidence type="ECO:0000313" key="5">
    <source>
        <dbReference type="EMBL" id="OWK34098.1"/>
    </source>
</evidence>
<dbReference type="AlphaFoldDB" id="A0A245ZWH1"/>
<evidence type="ECO:0000256" key="2">
    <source>
        <dbReference type="ARBA" id="ARBA00022722"/>
    </source>
</evidence>
<dbReference type="GO" id="GO:0016788">
    <property type="term" value="F:hydrolase activity, acting on ester bonds"/>
    <property type="evidence" value="ECO:0007669"/>
    <property type="project" value="InterPro"/>
</dbReference>